<evidence type="ECO:0000256" key="1">
    <source>
        <dbReference type="ARBA" id="ARBA00022933"/>
    </source>
</evidence>
<dbReference type="InterPro" id="IPR010187">
    <property type="entry name" value="Various_sel_PB"/>
</dbReference>
<gene>
    <name evidence="3" type="primary">grdB_3</name>
    <name evidence="3" type="ORF">NCTC11224_00792</name>
</gene>
<reference evidence="3 4" key="1">
    <citation type="submission" date="2018-06" db="EMBL/GenBank/DDBJ databases">
        <authorList>
            <consortium name="Pathogen Informatics"/>
            <person name="Doyle S."/>
        </authorList>
    </citation>
    <scope>NUCLEOTIDE SEQUENCE [LARGE SCALE GENOMIC DNA]</scope>
    <source>
        <strain evidence="3 4">NCTC11224</strain>
    </source>
</reference>
<dbReference type="GO" id="GO:0030699">
    <property type="term" value="F:glycine reductase activity"/>
    <property type="evidence" value="ECO:0007669"/>
    <property type="project" value="UniProtKB-EC"/>
</dbReference>
<dbReference type="EMBL" id="UAVW01000001">
    <property type="protein sequence ID" value="SQB04380.1"/>
    <property type="molecule type" value="Genomic_DNA"/>
</dbReference>
<protein>
    <submittedName>
        <fullName evidence="3">Glycine reductase complex component b gamma subunit</fullName>
        <ecNumber evidence="3">1.21.4.2</ecNumber>
    </submittedName>
</protein>
<evidence type="ECO:0000256" key="2">
    <source>
        <dbReference type="ARBA" id="ARBA00023002"/>
    </source>
</evidence>
<dbReference type="NCBIfam" id="TIGR01918">
    <property type="entry name" value="various_sel_PB"/>
    <property type="match status" value="1"/>
</dbReference>
<keyword evidence="2 3" id="KW-0560">Oxidoreductase</keyword>
<dbReference type="EC" id="1.21.4.2" evidence="3"/>
<proteinExistence type="predicted"/>
<accession>A0A2X2VRA1</accession>
<name>A0A2X2VRA1_9FIRM</name>
<keyword evidence="4" id="KW-1185">Reference proteome</keyword>
<evidence type="ECO:0000313" key="3">
    <source>
        <dbReference type="EMBL" id="SQB04380.1"/>
    </source>
</evidence>
<dbReference type="Proteomes" id="UP000251853">
    <property type="component" value="Unassembled WGS sequence"/>
</dbReference>
<dbReference type="Pfam" id="PF07355">
    <property type="entry name" value="GRDB"/>
    <property type="match status" value="1"/>
</dbReference>
<organism evidence="3 4">
    <name type="scientific">Enterocloster clostridioformis</name>
    <dbReference type="NCBI Taxonomy" id="1531"/>
    <lineage>
        <taxon>Bacteria</taxon>
        <taxon>Bacillati</taxon>
        <taxon>Bacillota</taxon>
        <taxon>Clostridia</taxon>
        <taxon>Lachnospirales</taxon>
        <taxon>Lachnospiraceae</taxon>
        <taxon>Enterocloster</taxon>
    </lineage>
</organism>
<keyword evidence="1" id="KW-0712">Selenocysteine</keyword>
<evidence type="ECO:0000313" key="4">
    <source>
        <dbReference type="Proteomes" id="UP000251853"/>
    </source>
</evidence>
<sequence>MSDKIRVVHYINQFYGGYGGEDTASMGIVVKEEPVGPGLYLQSALGDSYKIVATIICGDNFIAENIENVSNEVADIVEKYNAQMYIAGPGFNAGRYGLACGATTAIVTERLKIPAVTGLYTENPGTDLYKDRAYILQTENNAAKMKAALERLAGFASRLAEGGFINDGKSEGYFGSGPAVDIDYGTPASTRGINMLLNKYFHQNFRTEVVMPNHEEIPVPVLEKPLSEARIALVTDGGLVPKGNPDHMVPTNSKYFKSYNFGDADHLDASDYEVSHQGYNNAFVLDDPNRLVPVDAMRALEKEGKIGSLLDTYYTTAGVMTPMEMGKKFGEEIAKSLKDQNIDAVILTST</sequence>
<dbReference type="AlphaFoldDB" id="A0A2X2VRA1"/>